<dbReference type="EMBL" id="JBHSAY010000013">
    <property type="protein sequence ID" value="MFC4133725.1"/>
    <property type="molecule type" value="Genomic_DNA"/>
</dbReference>
<dbReference type="InterPro" id="IPR036291">
    <property type="entry name" value="NAD(P)-bd_dom_sf"/>
</dbReference>
<sequence>MADKIRWGVLATGGIAATFTEDLRTLPDAEVVAVGSRSLASARAFAERFDIPRAHGSWQDLAEDPDVDVVYVANTHNAHFPAAELMLRAGKNVLCEKAFTLNLAQAQALIDLARDRGVFLMEAMWMRTNPAFRRMLEMLADGAIGEISTVHADFHLAGPFAADHRLRDPHQGGGALLDLGVYPVTFAHAVLGVPSSVTAWSALNPEGTDANTGMLFGYAHGPHQGALAALTCGITADSPVRAAVSGTRGRIVLDSIFFRPEEFTLHRAGADPQTIRVPFTARGMVHEAIEVMRCVREGRQESPLVSWQDTLDVMGLLDGVRAQVGVVFPGER</sequence>
<dbReference type="SUPFAM" id="SSF51735">
    <property type="entry name" value="NAD(P)-binding Rossmann-fold domains"/>
    <property type="match status" value="1"/>
</dbReference>
<evidence type="ECO:0000313" key="5">
    <source>
        <dbReference type="EMBL" id="MFC4133725.1"/>
    </source>
</evidence>
<dbReference type="InterPro" id="IPR000683">
    <property type="entry name" value="Gfo/Idh/MocA-like_OxRdtase_N"/>
</dbReference>
<feature type="domain" description="GFO/IDH/MocA-like oxidoreductase" evidence="4">
    <location>
        <begin position="132"/>
        <end position="252"/>
    </location>
</feature>
<dbReference type="SUPFAM" id="SSF55347">
    <property type="entry name" value="Glyceraldehyde-3-phosphate dehydrogenase-like, C-terminal domain"/>
    <property type="match status" value="1"/>
</dbReference>
<proteinExistence type="inferred from homology"/>
<dbReference type="Gene3D" id="3.30.360.10">
    <property type="entry name" value="Dihydrodipicolinate Reductase, domain 2"/>
    <property type="match status" value="1"/>
</dbReference>
<dbReference type="RefSeq" id="WP_253750490.1">
    <property type="nucleotide sequence ID" value="NZ_JAMZDZ010000001.1"/>
</dbReference>
<dbReference type="Proteomes" id="UP001595816">
    <property type="component" value="Unassembled WGS sequence"/>
</dbReference>
<feature type="domain" description="Gfo/Idh/MocA-like oxidoreductase N-terminal" evidence="3">
    <location>
        <begin position="5"/>
        <end position="122"/>
    </location>
</feature>
<evidence type="ECO:0000259" key="3">
    <source>
        <dbReference type="Pfam" id="PF01408"/>
    </source>
</evidence>
<accession>A0ABV8LRQ5</accession>
<organism evidence="5 6">
    <name type="scientific">Hamadaea flava</name>
    <dbReference type="NCBI Taxonomy" id="1742688"/>
    <lineage>
        <taxon>Bacteria</taxon>
        <taxon>Bacillati</taxon>
        <taxon>Actinomycetota</taxon>
        <taxon>Actinomycetes</taxon>
        <taxon>Micromonosporales</taxon>
        <taxon>Micromonosporaceae</taxon>
        <taxon>Hamadaea</taxon>
    </lineage>
</organism>
<evidence type="ECO:0000256" key="1">
    <source>
        <dbReference type="ARBA" id="ARBA00010928"/>
    </source>
</evidence>
<dbReference type="PANTHER" id="PTHR22604">
    <property type="entry name" value="OXIDOREDUCTASES"/>
    <property type="match status" value="1"/>
</dbReference>
<comment type="similarity">
    <text evidence="1">Belongs to the Gfo/Idh/MocA family.</text>
</comment>
<evidence type="ECO:0000256" key="2">
    <source>
        <dbReference type="ARBA" id="ARBA00023002"/>
    </source>
</evidence>
<gene>
    <name evidence="5" type="ORF">ACFOZ4_24200</name>
</gene>
<dbReference type="InterPro" id="IPR050984">
    <property type="entry name" value="Gfo/Idh/MocA_domain"/>
</dbReference>
<name>A0ABV8LRQ5_9ACTN</name>
<comment type="caution">
    <text evidence="5">The sequence shown here is derived from an EMBL/GenBank/DDBJ whole genome shotgun (WGS) entry which is preliminary data.</text>
</comment>
<dbReference type="Pfam" id="PF22725">
    <property type="entry name" value="GFO_IDH_MocA_C3"/>
    <property type="match status" value="1"/>
</dbReference>
<dbReference type="PANTHER" id="PTHR22604:SF105">
    <property type="entry name" value="TRANS-1,2-DIHYDROBENZENE-1,2-DIOL DEHYDROGENASE"/>
    <property type="match status" value="1"/>
</dbReference>
<keyword evidence="6" id="KW-1185">Reference proteome</keyword>
<protein>
    <submittedName>
        <fullName evidence="5">Gfo/Idh/MocA family protein</fullName>
    </submittedName>
</protein>
<evidence type="ECO:0000313" key="6">
    <source>
        <dbReference type="Proteomes" id="UP001595816"/>
    </source>
</evidence>
<dbReference type="Pfam" id="PF01408">
    <property type="entry name" value="GFO_IDH_MocA"/>
    <property type="match status" value="1"/>
</dbReference>
<dbReference type="InterPro" id="IPR055170">
    <property type="entry name" value="GFO_IDH_MocA-like_dom"/>
</dbReference>
<keyword evidence="2" id="KW-0560">Oxidoreductase</keyword>
<reference evidence="6" key="1">
    <citation type="journal article" date="2019" name="Int. J. Syst. Evol. Microbiol.">
        <title>The Global Catalogue of Microorganisms (GCM) 10K type strain sequencing project: providing services to taxonomists for standard genome sequencing and annotation.</title>
        <authorList>
            <consortium name="The Broad Institute Genomics Platform"/>
            <consortium name="The Broad Institute Genome Sequencing Center for Infectious Disease"/>
            <person name="Wu L."/>
            <person name="Ma J."/>
        </authorList>
    </citation>
    <scope>NUCLEOTIDE SEQUENCE [LARGE SCALE GENOMIC DNA]</scope>
    <source>
        <strain evidence="6">CGMCC 4.7289</strain>
    </source>
</reference>
<evidence type="ECO:0000259" key="4">
    <source>
        <dbReference type="Pfam" id="PF22725"/>
    </source>
</evidence>
<dbReference type="Gene3D" id="3.40.50.720">
    <property type="entry name" value="NAD(P)-binding Rossmann-like Domain"/>
    <property type="match status" value="1"/>
</dbReference>